<evidence type="ECO:0000313" key="2">
    <source>
        <dbReference type="EMBL" id="RPF19836.1"/>
    </source>
</evidence>
<dbReference type="GO" id="GO:0004540">
    <property type="term" value="F:RNA nuclease activity"/>
    <property type="evidence" value="ECO:0007669"/>
    <property type="project" value="InterPro"/>
</dbReference>
<dbReference type="OrthoDB" id="4772393at2"/>
<keyword evidence="3" id="KW-1185">Reference proteome</keyword>
<proteinExistence type="predicted"/>
<gene>
    <name evidence="2" type="ORF">EDD34_0402</name>
</gene>
<dbReference type="Pfam" id="PF01936">
    <property type="entry name" value="NYN"/>
    <property type="match status" value="1"/>
</dbReference>
<name>A0A3N4YK87_9MICO</name>
<dbReference type="Gene3D" id="3.40.50.1010">
    <property type="entry name" value="5'-nuclease"/>
    <property type="match status" value="1"/>
</dbReference>
<dbReference type="RefSeq" id="WP_123813081.1">
    <property type="nucleotide sequence ID" value="NZ_RKQZ01000001.1"/>
</dbReference>
<accession>A0A3N4YK87</accession>
<sequence length="194" mass="21766">MSAPSAQALPRRTYLIVDGENIDATLGMNVLNRRPAPDERPRWDRISAFAQKVWSQDVVPLFFLNATSGQMPMPFVQALLAMGYRPIPLAAQGSEKVVDVGIQRTLEALRGRPGDVLLASHDGDFLPQIEDLLDDEDRRVGLLGFREFVNARLAELEEHGLHMYDLEGDADAFTTLLPRVRIIPIEEFDPVKYL</sequence>
<feature type="domain" description="NYN" evidence="1">
    <location>
        <begin position="12"/>
        <end position="147"/>
    </location>
</feature>
<comment type="caution">
    <text evidence="2">The sequence shown here is derived from an EMBL/GenBank/DDBJ whole genome shotgun (WGS) entry which is preliminary data.</text>
</comment>
<organism evidence="2 3">
    <name type="scientific">Myceligenerans xiligouense</name>
    <dbReference type="NCBI Taxonomy" id="253184"/>
    <lineage>
        <taxon>Bacteria</taxon>
        <taxon>Bacillati</taxon>
        <taxon>Actinomycetota</taxon>
        <taxon>Actinomycetes</taxon>
        <taxon>Micrococcales</taxon>
        <taxon>Promicromonosporaceae</taxon>
        <taxon>Myceligenerans</taxon>
    </lineage>
</organism>
<reference evidence="2 3" key="1">
    <citation type="submission" date="2018-11" db="EMBL/GenBank/DDBJ databases">
        <title>Sequencing the genomes of 1000 actinobacteria strains.</title>
        <authorList>
            <person name="Klenk H.-P."/>
        </authorList>
    </citation>
    <scope>NUCLEOTIDE SEQUENCE [LARGE SCALE GENOMIC DNA]</scope>
    <source>
        <strain evidence="2 3">DSM 15700</strain>
    </source>
</reference>
<dbReference type="Proteomes" id="UP000280501">
    <property type="component" value="Unassembled WGS sequence"/>
</dbReference>
<dbReference type="InterPro" id="IPR021139">
    <property type="entry name" value="NYN"/>
</dbReference>
<evidence type="ECO:0000259" key="1">
    <source>
        <dbReference type="Pfam" id="PF01936"/>
    </source>
</evidence>
<protein>
    <recommendedName>
        <fullName evidence="1">NYN domain-containing protein</fullName>
    </recommendedName>
</protein>
<dbReference type="AlphaFoldDB" id="A0A3N4YK87"/>
<evidence type="ECO:0000313" key="3">
    <source>
        <dbReference type="Proteomes" id="UP000280501"/>
    </source>
</evidence>
<dbReference type="EMBL" id="RKQZ01000001">
    <property type="protein sequence ID" value="RPF19836.1"/>
    <property type="molecule type" value="Genomic_DNA"/>
</dbReference>